<dbReference type="InterPro" id="IPR036188">
    <property type="entry name" value="FAD/NAD-bd_sf"/>
</dbReference>
<dbReference type="Gene3D" id="3.50.50.60">
    <property type="entry name" value="FAD/NAD(P)-binding domain"/>
    <property type="match status" value="1"/>
</dbReference>
<accession>E7C8P1</accession>
<dbReference type="PROSITE" id="PS00624">
    <property type="entry name" value="GMC_OXRED_2"/>
    <property type="match status" value="1"/>
</dbReference>
<keyword evidence="3 8" id="KW-0285">Flavoprotein</keyword>
<evidence type="ECO:0000259" key="10">
    <source>
        <dbReference type="PROSITE" id="PS00623"/>
    </source>
</evidence>
<dbReference type="EMBL" id="GU568024">
    <property type="protein sequence ID" value="ADI23815.1"/>
    <property type="molecule type" value="Genomic_DNA"/>
</dbReference>
<evidence type="ECO:0000256" key="8">
    <source>
        <dbReference type="RuleBase" id="RU003968"/>
    </source>
</evidence>
<dbReference type="GO" id="GO:0008812">
    <property type="term" value="F:choline dehydrogenase activity"/>
    <property type="evidence" value="ECO:0007669"/>
    <property type="project" value="UniProtKB-UniRule"/>
</dbReference>
<evidence type="ECO:0000256" key="5">
    <source>
        <dbReference type="ARBA" id="ARBA00023002"/>
    </source>
</evidence>
<comment type="cofactor">
    <cofactor evidence="1 7">
        <name>FAD</name>
        <dbReference type="ChEBI" id="CHEBI:57692"/>
    </cofactor>
</comment>
<dbReference type="Pfam" id="PF00732">
    <property type="entry name" value="GMC_oxred_N"/>
    <property type="match status" value="1"/>
</dbReference>
<dbReference type="PROSITE" id="PS51257">
    <property type="entry name" value="PROKAR_LIPOPROTEIN"/>
    <property type="match status" value="1"/>
</dbReference>
<dbReference type="InterPro" id="IPR000172">
    <property type="entry name" value="GMC_OxRdtase_N"/>
</dbReference>
<dbReference type="InterPro" id="IPR007867">
    <property type="entry name" value="GMC_OxRtase_C"/>
</dbReference>
<evidence type="ECO:0000256" key="2">
    <source>
        <dbReference type="ARBA" id="ARBA00010790"/>
    </source>
</evidence>
<dbReference type="PANTHER" id="PTHR11552">
    <property type="entry name" value="GLUCOSE-METHANOL-CHOLINE GMC OXIDOREDUCTASE"/>
    <property type="match status" value="1"/>
</dbReference>
<comment type="similarity">
    <text evidence="2 8">Belongs to the GMC oxidoreductase family.</text>
</comment>
<evidence type="ECO:0000256" key="4">
    <source>
        <dbReference type="ARBA" id="ARBA00022827"/>
    </source>
</evidence>
<keyword evidence="4 7" id="KW-0274">FAD</keyword>
<dbReference type="GO" id="GO:0050660">
    <property type="term" value="F:flavin adenine dinucleotide binding"/>
    <property type="evidence" value="ECO:0007669"/>
    <property type="project" value="InterPro"/>
</dbReference>
<dbReference type="NCBIfam" id="TIGR01810">
    <property type="entry name" value="betA"/>
    <property type="match status" value="1"/>
</dbReference>
<dbReference type="AlphaFoldDB" id="E7C8P1"/>
<name>E7C8P1_9GAMM</name>
<dbReference type="PIRSF" id="PIRSF000137">
    <property type="entry name" value="Alcohol_oxidase"/>
    <property type="match status" value="1"/>
</dbReference>
<evidence type="ECO:0000256" key="9">
    <source>
        <dbReference type="RuleBase" id="RU003969"/>
    </source>
</evidence>
<feature type="domain" description="Glucose-methanol-choline oxidoreductase N-terminal" evidence="10">
    <location>
        <begin position="81"/>
        <end position="104"/>
    </location>
</feature>
<comment type="catalytic activity">
    <reaction evidence="9">
        <text>choline + A = betaine aldehyde + AH2</text>
        <dbReference type="Rhea" id="RHEA:17433"/>
        <dbReference type="ChEBI" id="CHEBI:13193"/>
        <dbReference type="ChEBI" id="CHEBI:15354"/>
        <dbReference type="ChEBI" id="CHEBI:15710"/>
        <dbReference type="ChEBI" id="CHEBI:17499"/>
        <dbReference type="EC" id="1.1.99.1"/>
    </reaction>
</comment>
<dbReference type="Gene3D" id="3.30.560.10">
    <property type="entry name" value="Glucose Oxidase, domain 3"/>
    <property type="match status" value="1"/>
</dbReference>
<evidence type="ECO:0000313" key="12">
    <source>
        <dbReference type="EMBL" id="ADI23815.1"/>
    </source>
</evidence>
<dbReference type="SUPFAM" id="SSF51905">
    <property type="entry name" value="FAD/NAD(P)-binding domain"/>
    <property type="match status" value="1"/>
</dbReference>
<proteinExistence type="inferred from homology"/>
<evidence type="ECO:0000256" key="3">
    <source>
        <dbReference type="ARBA" id="ARBA00022630"/>
    </source>
</evidence>
<feature type="binding site" evidence="7">
    <location>
        <position position="220"/>
    </location>
    <ligand>
        <name>FAD</name>
        <dbReference type="ChEBI" id="CHEBI:57692"/>
    </ligand>
</feature>
<feature type="binding site" evidence="7">
    <location>
        <position position="83"/>
    </location>
    <ligand>
        <name>FAD</name>
        <dbReference type="ChEBI" id="CHEBI:57692"/>
    </ligand>
</feature>
<dbReference type="PROSITE" id="PS00623">
    <property type="entry name" value="GMC_OXRED_1"/>
    <property type="match status" value="1"/>
</dbReference>
<dbReference type="PANTHER" id="PTHR11552:SF147">
    <property type="entry name" value="CHOLINE DEHYDROGENASE, MITOCHONDRIAL"/>
    <property type="match status" value="1"/>
</dbReference>
<evidence type="ECO:0000256" key="6">
    <source>
        <dbReference type="NCBIfam" id="TIGR01810"/>
    </source>
</evidence>
<dbReference type="UniPathway" id="UPA00529">
    <property type="reaction ID" value="UER00385"/>
</dbReference>
<dbReference type="NCBIfam" id="NF002550">
    <property type="entry name" value="PRK02106.1"/>
    <property type="match status" value="1"/>
</dbReference>
<protein>
    <recommendedName>
        <fullName evidence="6 9">Choline dehydrogenase</fullName>
        <ecNumber evidence="6 9">1.1.99.1</ecNumber>
    </recommendedName>
</protein>
<feature type="binding site" evidence="7">
    <location>
        <begin position="91"/>
        <end position="94"/>
    </location>
    <ligand>
        <name>FAD</name>
        <dbReference type="ChEBI" id="CHEBI:57692"/>
    </ligand>
</feature>
<dbReference type="InterPro" id="IPR012132">
    <property type="entry name" value="GMC_OxRdtase"/>
</dbReference>
<dbReference type="EC" id="1.1.99.1" evidence="6 9"/>
<evidence type="ECO:0000256" key="1">
    <source>
        <dbReference type="ARBA" id="ARBA00001974"/>
    </source>
</evidence>
<organism evidence="12">
    <name type="scientific">uncultured gamma proteobacterium HF4000_47G05</name>
    <dbReference type="NCBI Taxonomy" id="723582"/>
    <lineage>
        <taxon>Bacteria</taxon>
        <taxon>Pseudomonadati</taxon>
        <taxon>Pseudomonadota</taxon>
        <taxon>Gammaproteobacteria</taxon>
        <taxon>environmental samples</taxon>
    </lineage>
</organism>
<evidence type="ECO:0000256" key="7">
    <source>
        <dbReference type="PIRSR" id="PIRSR000137-2"/>
    </source>
</evidence>
<feature type="domain" description="Glucose-methanol-choline oxidoreductase N-terminal" evidence="11">
    <location>
        <begin position="255"/>
        <end position="269"/>
    </location>
</feature>
<dbReference type="GO" id="GO:0019285">
    <property type="term" value="P:glycine betaine biosynthetic process from choline"/>
    <property type="evidence" value="ECO:0007669"/>
    <property type="project" value="UniProtKB-UniRule"/>
</dbReference>
<comment type="pathway">
    <text evidence="9">Amine and polyamine biosynthesis; betaine biosynthesis via choline pathway; betaine aldehyde from choline (cytochrome c reductase route): step 1/1.</text>
</comment>
<dbReference type="Pfam" id="PF05199">
    <property type="entry name" value="GMC_oxred_C"/>
    <property type="match status" value="1"/>
</dbReference>
<dbReference type="InterPro" id="IPR011533">
    <property type="entry name" value="BetA"/>
</dbReference>
<evidence type="ECO:0000259" key="11">
    <source>
        <dbReference type="PROSITE" id="PS00624"/>
    </source>
</evidence>
<sequence>MRDADYVIIGAGSAGCVLAARLSEDSGCNVLLMEAGGSDRSIYVQMPAALSIPMNLARFNWGYTSQAEPHLNGRVIDCPRGRVLGGSSSINGMVYVRGHPRDFDRWEELGADGWNYASCLPYFKKAESWVDGENDYRGGHGPLSVCAGNNMTGNLLYEAFIQAGHEAGYPVTDDYNGCQQEGFGAMHMTVRDGVRASTASAYLRPAMNRSNLRYVGGTYVHRVLFEKSRAVAVEYEKDGRIFQVQARREVLMATGSIGSPSLLQRSGIGSAHHLESLGIEVQCESPGVGENLQDHLEVYFQFRCKQPITLNRYLNPLAKGLIGARWLFTRTGLGATNHFESCGFIRSRAGVQWPDIQYHFLPGAMRYDGRAAFPGHGFQVHVGPNKPQSRGCVKIVSQSPKDSPKILFNYLEAQQDREDWRACIHLTREIFEQPAMEPFRGAEIQPGRSVISNSDIDDWVRQNVESAYHPSCTCRMGAIDDATAVLDSACRVKGVESLRVVDSSVFPEITNGNLNAPTIMLAERVADMILGGSLLPPLDISVWIDEYWQQRQRVGEPVRRFDVDAPI</sequence>
<dbReference type="SUPFAM" id="SSF54373">
    <property type="entry name" value="FAD-linked reductases, C-terminal domain"/>
    <property type="match status" value="1"/>
</dbReference>
<keyword evidence="5" id="KW-0560">Oxidoreductase</keyword>
<reference evidence="12" key="1">
    <citation type="submission" date="2010-01" db="EMBL/GenBank/DDBJ databases">
        <title>Genome fragments of uncultured bacteria from the North Pacific subtropical Gyre.</title>
        <authorList>
            <person name="Pham V.D."/>
            <person name="Delong E.F."/>
        </authorList>
    </citation>
    <scope>NUCLEOTIDE SEQUENCE</scope>
</reference>